<evidence type="ECO:0000313" key="1">
    <source>
        <dbReference type="Proteomes" id="UP000504637"/>
    </source>
</evidence>
<proteinExistence type="predicted"/>
<dbReference type="AlphaFoldDB" id="A0A6J3M3W4"/>
<keyword evidence="1" id="KW-1185">Reference proteome</keyword>
<protein>
    <submittedName>
        <fullName evidence="2">Uncharacterized protein</fullName>
    </submittedName>
</protein>
<reference evidence="2" key="3">
    <citation type="submission" date="2025-08" db="UniProtKB">
        <authorList>
            <consortium name="RefSeq"/>
        </authorList>
    </citation>
    <scope>IDENTIFICATION</scope>
    <source>
        <strain evidence="2">CBS 342.82</strain>
    </source>
</reference>
<evidence type="ECO:0000313" key="2">
    <source>
        <dbReference type="RefSeq" id="XP_033459210.1"/>
    </source>
</evidence>
<gene>
    <name evidence="2" type="ORF">K489DRAFT_320211</name>
</gene>
<dbReference type="OrthoDB" id="39175at2759"/>
<dbReference type="RefSeq" id="XP_033459210.1">
    <property type="nucleotide sequence ID" value="XM_033601444.1"/>
</dbReference>
<name>A0A6J3M3W4_9PEZI</name>
<reference evidence="2" key="1">
    <citation type="submission" date="2020-01" db="EMBL/GenBank/DDBJ databases">
        <authorList>
            <consortium name="DOE Joint Genome Institute"/>
            <person name="Haridas S."/>
            <person name="Albert R."/>
            <person name="Binder M."/>
            <person name="Bloem J."/>
            <person name="Labutti K."/>
            <person name="Salamov A."/>
            <person name="Andreopoulos B."/>
            <person name="Baker S.E."/>
            <person name="Barry K."/>
            <person name="Bills G."/>
            <person name="Bluhm B.H."/>
            <person name="Cannon C."/>
            <person name="Castanera R."/>
            <person name="Culley D.E."/>
            <person name="Daum C."/>
            <person name="Ezra D."/>
            <person name="Gonzalez J.B."/>
            <person name="Henrissat B."/>
            <person name="Kuo A."/>
            <person name="Liang C."/>
            <person name="Lipzen A."/>
            <person name="Lutzoni F."/>
            <person name="Magnuson J."/>
            <person name="Mondo S."/>
            <person name="Nolan M."/>
            <person name="Ohm R."/>
            <person name="Pangilinan J."/>
            <person name="Park H.-J."/>
            <person name="Ramirez L."/>
            <person name="Alfaro M."/>
            <person name="Sun H."/>
            <person name="Tritt A."/>
            <person name="Yoshinaga Y."/>
            <person name="Zwiers L.-H."/>
            <person name="Turgeon B.G."/>
            <person name="Goodwin S.B."/>
            <person name="Spatafora J.W."/>
            <person name="Crous P.W."/>
            <person name="Grigoriev I.V."/>
        </authorList>
    </citation>
    <scope>NUCLEOTIDE SEQUENCE</scope>
    <source>
        <strain evidence="2">CBS 342.82</strain>
    </source>
</reference>
<dbReference type="GeneID" id="54359244"/>
<accession>A0A6J3M3W4</accession>
<organism evidence="2">
    <name type="scientific">Dissoconium aciculare CBS 342.82</name>
    <dbReference type="NCBI Taxonomy" id="1314786"/>
    <lineage>
        <taxon>Eukaryota</taxon>
        <taxon>Fungi</taxon>
        <taxon>Dikarya</taxon>
        <taxon>Ascomycota</taxon>
        <taxon>Pezizomycotina</taxon>
        <taxon>Dothideomycetes</taxon>
        <taxon>Dothideomycetidae</taxon>
        <taxon>Mycosphaerellales</taxon>
        <taxon>Dissoconiaceae</taxon>
        <taxon>Dissoconium</taxon>
    </lineage>
</organism>
<dbReference type="Proteomes" id="UP000504637">
    <property type="component" value="Unplaced"/>
</dbReference>
<reference evidence="2" key="2">
    <citation type="submission" date="2020-04" db="EMBL/GenBank/DDBJ databases">
        <authorList>
            <consortium name="NCBI Genome Project"/>
        </authorList>
    </citation>
    <scope>NUCLEOTIDE SEQUENCE</scope>
    <source>
        <strain evidence="2">CBS 342.82</strain>
    </source>
</reference>
<sequence length="107" mass="11437">MSTLPVDEVTRCRILKANHLACTVLAAESDTNPSSFDRFETEFKAIVDLAEAILRSRHEQGIAAASDSSAANGALDVRDPLRVVGARCTNATIRGKALQLLSIVSAR</sequence>